<evidence type="ECO:0000313" key="2">
    <source>
        <dbReference type="EMBL" id="KAI7735559.1"/>
    </source>
</evidence>
<accession>A0AAD5C7J6</accession>
<protein>
    <submittedName>
        <fullName evidence="2">Uncharacterized protein</fullName>
    </submittedName>
</protein>
<sequence length="88" mass="10464">MPLERERKRARDIRWLLQWIWIVVVVAMVVTYKDYSHHSVDCSILTSKPYVRHLDRLIQPPDLVVICACRLVGRQNLLIKRLEIGDQE</sequence>
<keyword evidence="1" id="KW-0472">Membrane</keyword>
<proteinExistence type="predicted"/>
<evidence type="ECO:0000256" key="1">
    <source>
        <dbReference type="SAM" id="Phobius"/>
    </source>
</evidence>
<dbReference type="AlphaFoldDB" id="A0AAD5C7J6"/>
<gene>
    <name evidence="2" type="ORF">M8C21_004748</name>
</gene>
<keyword evidence="1" id="KW-0812">Transmembrane</keyword>
<name>A0AAD5C7J6_AMBAR</name>
<organism evidence="2 3">
    <name type="scientific">Ambrosia artemisiifolia</name>
    <name type="common">Common ragweed</name>
    <dbReference type="NCBI Taxonomy" id="4212"/>
    <lineage>
        <taxon>Eukaryota</taxon>
        <taxon>Viridiplantae</taxon>
        <taxon>Streptophyta</taxon>
        <taxon>Embryophyta</taxon>
        <taxon>Tracheophyta</taxon>
        <taxon>Spermatophyta</taxon>
        <taxon>Magnoliopsida</taxon>
        <taxon>eudicotyledons</taxon>
        <taxon>Gunneridae</taxon>
        <taxon>Pentapetalae</taxon>
        <taxon>asterids</taxon>
        <taxon>campanulids</taxon>
        <taxon>Asterales</taxon>
        <taxon>Asteraceae</taxon>
        <taxon>Asteroideae</taxon>
        <taxon>Heliantheae alliance</taxon>
        <taxon>Heliantheae</taxon>
        <taxon>Ambrosia</taxon>
    </lineage>
</organism>
<feature type="transmembrane region" description="Helical" evidence="1">
    <location>
        <begin position="12"/>
        <end position="32"/>
    </location>
</feature>
<keyword evidence="3" id="KW-1185">Reference proteome</keyword>
<reference evidence="2" key="1">
    <citation type="submission" date="2022-06" db="EMBL/GenBank/DDBJ databases">
        <title>Uncovering the hologenomic basis of an extraordinary plant invasion.</title>
        <authorList>
            <person name="Bieker V.C."/>
            <person name="Martin M.D."/>
            <person name="Gilbert T."/>
            <person name="Hodgins K."/>
            <person name="Battlay P."/>
            <person name="Petersen B."/>
            <person name="Wilson J."/>
        </authorList>
    </citation>
    <scope>NUCLEOTIDE SEQUENCE</scope>
    <source>
        <strain evidence="2">AA19_3_7</strain>
        <tissue evidence="2">Leaf</tissue>
    </source>
</reference>
<comment type="caution">
    <text evidence="2">The sequence shown here is derived from an EMBL/GenBank/DDBJ whole genome shotgun (WGS) entry which is preliminary data.</text>
</comment>
<dbReference type="EMBL" id="JAMZMK010009474">
    <property type="protein sequence ID" value="KAI7735559.1"/>
    <property type="molecule type" value="Genomic_DNA"/>
</dbReference>
<dbReference type="Proteomes" id="UP001206925">
    <property type="component" value="Unassembled WGS sequence"/>
</dbReference>
<evidence type="ECO:0000313" key="3">
    <source>
        <dbReference type="Proteomes" id="UP001206925"/>
    </source>
</evidence>
<keyword evidence="1" id="KW-1133">Transmembrane helix</keyword>